<feature type="transmembrane region" description="Helical" evidence="8">
    <location>
        <begin position="666"/>
        <end position="685"/>
    </location>
</feature>
<dbReference type="AlphaFoldDB" id="A0AAE0K473"/>
<evidence type="ECO:0000256" key="1">
    <source>
        <dbReference type="ARBA" id="ARBA00004141"/>
    </source>
</evidence>
<protein>
    <submittedName>
        <fullName evidence="9">Cation transport protein-domain-containing protein</fullName>
    </submittedName>
</protein>
<sequence>MKSLKEFYESGYRTPVFGQGRLANAAAAIRPYVPPINYITLHYAYFIFVTLIFALIFWGTSTPSGAQISFADSLYLTMSAITSAGMNTVNVSQMSSGQQAILVILMILGSPILISVQTLWFRKHVFEKRFRAIVKAERERKIALQAMQLLSFNKSTTKANDVATNGNTLTGLGSKILDRVGEEPDVEAEAGRSSGLAPPPATPGMPPVSPGARSIVFLEPPRHPHGSVPGTPSINVQHPTSGPGGFNINTFLEEKRNNIGRNGQFFNLTHHDREYLGGLEYRAIEVLGVTVSVYFILWQVLGAIALGAWLSVYAPDLIAANGQNAWWAGIFLAVSAFTNGGMSLLDVGMTAFQSGYYFVMIVVVLLMLAGGPAFPAFLRLIVWSISLPLKYWTSAESYAAWKETFDFILNYPRRVYTQMFPSRPTWYLVGMLAGLVLIDWIMIHVLSIGNAALDAIPEGPRVMDSFFQSVSVMSGGFAAISPSTLYWGVQILWVVIMYLSAYPGAITMRNSNVYEERSLGIYAGENDDVQLDNNDKKNDGKVGTMPSHPPTTGMMLPGLTQAQTGNSHMSSLSRMTSKLELKKALDLGLRGTEFVGRTLQRRMTGFNGVGVAPPARRPRPEKRPETPGGGDSDSSNTASVRSTSEAEGATTDLVSHHVRSQLSHDVWWIAFALFLITVIETSHSLGDPVTFSLFNIIFEVVSAYANNGISIGLPFAAFSFSGGWHTGSKMVLVLVMLRGRHRGLPVALDRAVRLPGLDLDEKEEDDAEIRRTMSRVSGNHLFTPNHGDMSTDANIRTVSL</sequence>
<dbReference type="PANTHER" id="PTHR31064:SF37">
    <property type="entry name" value="TRANSPORTER, PUTATIVE (EUROFUNG)-RELATED"/>
    <property type="match status" value="1"/>
</dbReference>
<feature type="region of interest" description="Disordered" evidence="7">
    <location>
        <begin position="531"/>
        <end position="553"/>
    </location>
</feature>
<evidence type="ECO:0000256" key="7">
    <source>
        <dbReference type="SAM" id="MobiDB-lite"/>
    </source>
</evidence>
<feature type="transmembrane region" description="Helical" evidence="8">
    <location>
        <begin position="70"/>
        <end position="89"/>
    </location>
</feature>
<accession>A0AAE0K473</accession>
<feature type="compositionally biased region" description="Polar residues" evidence="7">
    <location>
        <begin position="632"/>
        <end position="645"/>
    </location>
</feature>
<reference evidence="9" key="1">
    <citation type="journal article" date="2023" name="Mol. Phylogenet. Evol.">
        <title>Genome-scale phylogeny and comparative genomics of the fungal order Sordariales.</title>
        <authorList>
            <person name="Hensen N."/>
            <person name="Bonometti L."/>
            <person name="Westerberg I."/>
            <person name="Brannstrom I.O."/>
            <person name="Guillou S."/>
            <person name="Cros-Aarteil S."/>
            <person name="Calhoun S."/>
            <person name="Haridas S."/>
            <person name="Kuo A."/>
            <person name="Mondo S."/>
            <person name="Pangilinan J."/>
            <person name="Riley R."/>
            <person name="LaButti K."/>
            <person name="Andreopoulos B."/>
            <person name="Lipzen A."/>
            <person name="Chen C."/>
            <person name="Yan M."/>
            <person name="Daum C."/>
            <person name="Ng V."/>
            <person name="Clum A."/>
            <person name="Steindorff A."/>
            <person name="Ohm R.A."/>
            <person name="Martin F."/>
            <person name="Silar P."/>
            <person name="Natvig D.O."/>
            <person name="Lalanne C."/>
            <person name="Gautier V."/>
            <person name="Ament-Velasquez S.L."/>
            <person name="Kruys A."/>
            <person name="Hutchinson M.I."/>
            <person name="Powell A.J."/>
            <person name="Barry K."/>
            <person name="Miller A.N."/>
            <person name="Grigoriev I.V."/>
            <person name="Debuchy R."/>
            <person name="Gladieux P."/>
            <person name="Hiltunen Thoren M."/>
            <person name="Johannesson H."/>
        </authorList>
    </citation>
    <scope>NUCLEOTIDE SEQUENCE</scope>
    <source>
        <strain evidence="9">CBS 232.78</strain>
    </source>
</reference>
<keyword evidence="10" id="KW-1185">Reference proteome</keyword>
<feature type="transmembrane region" description="Helical" evidence="8">
    <location>
        <begin position="286"/>
        <end position="313"/>
    </location>
</feature>
<evidence type="ECO:0000313" key="9">
    <source>
        <dbReference type="EMBL" id="KAK3369813.1"/>
    </source>
</evidence>
<dbReference type="Pfam" id="PF02386">
    <property type="entry name" value="TrkH"/>
    <property type="match status" value="1"/>
</dbReference>
<dbReference type="InterPro" id="IPR051143">
    <property type="entry name" value="TrkH_K-transport"/>
</dbReference>
<feature type="transmembrane region" description="Helical" evidence="8">
    <location>
        <begin position="426"/>
        <end position="453"/>
    </location>
</feature>
<feature type="transmembrane region" description="Helical" evidence="8">
    <location>
        <begin position="101"/>
        <end position="121"/>
    </location>
</feature>
<evidence type="ECO:0000256" key="5">
    <source>
        <dbReference type="ARBA" id="ARBA00023065"/>
    </source>
</evidence>
<gene>
    <name evidence="9" type="ORF">B0H63DRAFT_503745</name>
</gene>
<feature type="transmembrane region" description="Helical" evidence="8">
    <location>
        <begin position="325"/>
        <end position="345"/>
    </location>
</feature>
<reference evidence="9" key="2">
    <citation type="submission" date="2023-06" db="EMBL/GenBank/DDBJ databases">
        <authorList>
            <consortium name="Lawrence Berkeley National Laboratory"/>
            <person name="Haridas S."/>
            <person name="Hensen N."/>
            <person name="Bonometti L."/>
            <person name="Westerberg I."/>
            <person name="Brannstrom I.O."/>
            <person name="Guillou S."/>
            <person name="Cros-Aarteil S."/>
            <person name="Calhoun S."/>
            <person name="Kuo A."/>
            <person name="Mondo S."/>
            <person name="Pangilinan J."/>
            <person name="Riley R."/>
            <person name="LaButti K."/>
            <person name="Andreopoulos B."/>
            <person name="Lipzen A."/>
            <person name="Chen C."/>
            <person name="Yanf M."/>
            <person name="Daum C."/>
            <person name="Ng V."/>
            <person name="Clum A."/>
            <person name="Steindorff A."/>
            <person name="Ohm R."/>
            <person name="Martin F."/>
            <person name="Silar P."/>
            <person name="Natvig D."/>
            <person name="Lalanne C."/>
            <person name="Gautier V."/>
            <person name="Ament-velasquez S.L."/>
            <person name="Kruys A."/>
            <person name="Hutchinson M.I."/>
            <person name="Powell A.J."/>
            <person name="Barry K."/>
            <person name="Miller A.N."/>
            <person name="Grigoriev I.V."/>
            <person name="Debuchy R."/>
            <person name="Gladieux P."/>
            <person name="Thoren M.H."/>
            <person name="Johannesson H."/>
        </authorList>
    </citation>
    <scope>NUCLEOTIDE SEQUENCE</scope>
    <source>
        <strain evidence="9">CBS 232.78</strain>
    </source>
</reference>
<comment type="subcellular location">
    <subcellularLocation>
        <location evidence="1">Membrane</location>
        <topology evidence="1">Multi-pass membrane protein</topology>
    </subcellularLocation>
</comment>
<keyword evidence="2" id="KW-0813">Transport</keyword>
<dbReference type="EMBL" id="JAULSW010000009">
    <property type="protein sequence ID" value="KAK3369813.1"/>
    <property type="molecule type" value="Genomic_DNA"/>
</dbReference>
<evidence type="ECO:0000256" key="8">
    <source>
        <dbReference type="SAM" id="Phobius"/>
    </source>
</evidence>
<evidence type="ECO:0000256" key="6">
    <source>
        <dbReference type="ARBA" id="ARBA00023136"/>
    </source>
</evidence>
<evidence type="ECO:0000256" key="4">
    <source>
        <dbReference type="ARBA" id="ARBA00022989"/>
    </source>
</evidence>
<evidence type="ECO:0000313" key="10">
    <source>
        <dbReference type="Proteomes" id="UP001285441"/>
    </source>
</evidence>
<feature type="transmembrane region" description="Helical" evidence="8">
    <location>
        <begin position="357"/>
        <end position="382"/>
    </location>
</feature>
<name>A0AAE0K473_9PEZI</name>
<dbReference type="InterPro" id="IPR003445">
    <property type="entry name" value="Cat_transpt"/>
</dbReference>
<keyword evidence="6 8" id="KW-0472">Membrane</keyword>
<feature type="transmembrane region" description="Helical" evidence="8">
    <location>
        <begin position="491"/>
        <end position="508"/>
    </location>
</feature>
<dbReference type="GO" id="GO:0005886">
    <property type="term" value="C:plasma membrane"/>
    <property type="evidence" value="ECO:0007669"/>
    <property type="project" value="TreeGrafter"/>
</dbReference>
<dbReference type="GO" id="GO:1990573">
    <property type="term" value="P:potassium ion import across plasma membrane"/>
    <property type="evidence" value="ECO:0007669"/>
    <property type="project" value="TreeGrafter"/>
</dbReference>
<organism evidence="9 10">
    <name type="scientific">Podospora didyma</name>
    <dbReference type="NCBI Taxonomy" id="330526"/>
    <lineage>
        <taxon>Eukaryota</taxon>
        <taxon>Fungi</taxon>
        <taxon>Dikarya</taxon>
        <taxon>Ascomycota</taxon>
        <taxon>Pezizomycotina</taxon>
        <taxon>Sordariomycetes</taxon>
        <taxon>Sordariomycetidae</taxon>
        <taxon>Sordariales</taxon>
        <taxon>Podosporaceae</taxon>
        <taxon>Podospora</taxon>
    </lineage>
</organism>
<dbReference type="GO" id="GO:0030007">
    <property type="term" value="P:intracellular potassium ion homeostasis"/>
    <property type="evidence" value="ECO:0007669"/>
    <property type="project" value="TreeGrafter"/>
</dbReference>
<dbReference type="Proteomes" id="UP001285441">
    <property type="component" value="Unassembled WGS sequence"/>
</dbReference>
<feature type="region of interest" description="Disordered" evidence="7">
    <location>
        <begin position="605"/>
        <end position="648"/>
    </location>
</feature>
<keyword evidence="5" id="KW-0406">Ion transport</keyword>
<keyword evidence="3 8" id="KW-0812">Transmembrane</keyword>
<evidence type="ECO:0000256" key="2">
    <source>
        <dbReference type="ARBA" id="ARBA00022448"/>
    </source>
</evidence>
<comment type="caution">
    <text evidence="9">The sequence shown here is derived from an EMBL/GenBank/DDBJ whole genome shotgun (WGS) entry which is preliminary data.</text>
</comment>
<dbReference type="GO" id="GO:0140107">
    <property type="term" value="F:high-affinity potassium ion transmembrane transporter activity"/>
    <property type="evidence" value="ECO:0007669"/>
    <property type="project" value="TreeGrafter"/>
</dbReference>
<feature type="transmembrane region" description="Helical" evidence="8">
    <location>
        <begin position="40"/>
        <end position="58"/>
    </location>
</feature>
<evidence type="ECO:0000256" key="3">
    <source>
        <dbReference type="ARBA" id="ARBA00022692"/>
    </source>
</evidence>
<dbReference type="PANTHER" id="PTHR31064">
    <property type="entry name" value="POTASSIUM TRANSPORT PROTEIN DDB_G0292412-RELATED"/>
    <property type="match status" value="1"/>
</dbReference>
<keyword evidence="4 8" id="KW-1133">Transmembrane helix</keyword>
<feature type="region of interest" description="Disordered" evidence="7">
    <location>
        <begin position="183"/>
        <end position="205"/>
    </location>
</feature>
<proteinExistence type="predicted"/>